<name>A0ABW2QWK9_9NEIS</name>
<dbReference type="PANTHER" id="PTHR30294">
    <property type="entry name" value="MEMBRANE COMPONENT OF ABC TRANSPORTER YHHJ-RELATED"/>
    <property type="match status" value="1"/>
</dbReference>
<dbReference type="InterPro" id="IPR013525">
    <property type="entry name" value="ABC2_TM"/>
</dbReference>
<evidence type="ECO:0000256" key="5">
    <source>
        <dbReference type="ARBA" id="ARBA00022692"/>
    </source>
</evidence>
<evidence type="ECO:0000256" key="8">
    <source>
        <dbReference type="SAM" id="Phobius"/>
    </source>
</evidence>
<dbReference type="RefSeq" id="WP_380187736.1">
    <property type="nucleotide sequence ID" value="NZ_JBHTBQ010000014.1"/>
</dbReference>
<sequence>MNKFNTHLSNIFHLGLKEFRSLFHDIAMLVMIAFMFTASIYLDARAKPDSLNHAAIAVVDEDQSQLSRRLIDAMQPPYFRPPILLSLDEVDQGLDSGRDTFVLNIPPNFQRDVMAGRIPALQLNVDATRQSQALIGSAYIQKILNDEAKNFASRDKPSASIQPAEQVIHVLSNPNLHSAWFGSITAIINNVTLLSIILSGAALIREREHGTIEHLLVMPITPLEIMLSKVWSMAAVVLIASIFALQIMVKGVLDVTVNGSGLLFALGTLLYLFATSSIGIFMGTLARTMPQFGLLAILVLLPLQMLSGAVTPRESMPEMVQWIMSFTPTVHFVSLSQAILFRAANLTVVWPQMLAIVAIAAVFFMLAHHRLRKSIGSM</sequence>
<keyword evidence="3" id="KW-0813">Transport</keyword>
<keyword evidence="11" id="KW-1185">Reference proteome</keyword>
<comment type="similarity">
    <text evidence="2">Belongs to the ABC-2 integral membrane protein family.</text>
</comment>
<dbReference type="Pfam" id="PF12698">
    <property type="entry name" value="ABC2_membrane_3"/>
    <property type="match status" value="1"/>
</dbReference>
<feature type="transmembrane region" description="Helical" evidence="8">
    <location>
        <begin position="179"/>
        <end position="204"/>
    </location>
</feature>
<feature type="transmembrane region" description="Helical" evidence="8">
    <location>
        <begin position="225"/>
        <end position="249"/>
    </location>
</feature>
<comment type="subcellular location">
    <subcellularLocation>
        <location evidence="1">Cell membrane</location>
        <topology evidence="1">Multi-pass membrane protein</topology>
    </subcellularLocation>
</comment>
<evidence type="ECO:0000256" key="6">
    <source>
        <dbReference type="ARBA" id="ARBA00022989"/>
    </source>
</evidence>
<accession>A0ABW2QWK9</accession>
<gene>
    <name evidence="10" type="ORF">ACFQNF_09455</name>
</gene>
<proteinExistence type="inferred from homology"/>
<dbReference type="PROSITE" id="PS51012">
    <property type="entry name" value="ABC_TM2"/>
    <property type="match status" value="1"/>
</dbReference>
<protein>
    <submittedName>
        <fullName evidence="10">ABC transporter permease</fullName>
    </submittedName>
</protein>
<evidence type="ECO:0000256" key="4">
    <source>
        <dbReference type="ARBA" id="ARBA00022475"/>
    </source>
</evidence>
<evidence type="ECO:0000313" key="10">
    <source>
        <dbReference type="EMBL" id="MFC7420108.1"/>
    </source>
</evidence>
<dbReference type="InterPro" id="IPR051449">
    <property type="entry name" value="ABC-2_transporter_component"/>
</dbReference>
<feature type="transmembrane region" description="Helical" evidence="8">
    <location>
        <begin position="292"/>
        <end position="310"/>
    </location>
</feature>
<keyword evidence="4" id="KW-1003">Cell membrane</keyword>
<evidence type="ECO:0000256" key="3">
    <source>
        <dbReference type="ARBA" id="ARBA00022448"/>
    </source>
</evidence>
<feature type="domain" description="ABC transmembrane type-2" evidence="9">
    <location>
        <begin position="148"/>
        <end position="374"/>
    </location>
</feature>
<evidence type="ECO:0000259" key="9">
    <source>
        <dbReference type="PROSITE" id="PS51012"/>
    </source>
</evidence>
<reference evidence="11" key="1">
    <citation type="journal article" date="2019" name="Int. J. Syst. Evol. Microbiol.">
        <title>The Global Catalogue of Microorganisms (GCM) 10K type strain sequencing project: providing services to taxonomists for standard genome sequencing and annotation.</title>
        <authorList>
            <consortium name="The Broad Institute Genomics Platform"/>
            <consortium name="The Broad Institute Genome Sequencing Center for Infectious Disease"/>
            <person name="Wu L."/>
            <person name="Ma J."/>
        </authorList>
    </citation>
    <scope>NUCLEOTIDE SEQUENCE [LARGE SCALE GENOMIC DNA]</scope>
    <source>
        <strain evidence="11">CCUG 62945</strain>
    </source>
</reference>
<keyword evidence="7 8" id="KW-0472">Membrane</keyword>
<evidence type="ECO:0000256" key="1">
    <source>
        <dbReference type="ARBA" id="ARBA00004651"/>
    </source>
</evidence>
<feature type="transmembrane region" description="Helical" evidence="8">
    <location>
        <begin position="322"/>
        <end position="341"/>
    </location>
</feature>
<dbReference type="Proteomes" id="UP001596473">
    <property type="component" value="Unassembled WGS sequence"/>
</dbReference>
<dbReference type="EMBL" id="JBHTBQ010000014">
    <property type="protein sequence ID" value="MFC7420108.1"/>
    <property type="molecule type" value="Genomic_DNA"/>
</dbReference>
<dbReference type="Gene3D" id="3.40.1710.10">
    <property type="entry name" value="abc type-2 transporter like domain"/>
    <property type="match status" value="1"/>
</dbReference>
<dbReference type="PANTHER" id="PTHR30294:SF47">
    <property type="entry name" value="INNER MEMBRANE TRANSPORT PERMEASE YHHJ"/>
    <property type="match status" value="1"/>
</dbReference>
<feature type="transmembrane region" description="Helical" evidence="8">
    <location>
        <begin position="261"/>
        <end position="285"/>
    </location>
</feature>
<feature type="transmembrane region" description="Helical" evidence="8">
    <location>
        <begin position="348"/>
        <end position="368"/>
    </location>
</feature>
<feature type="transmembrane region" description="Helical" evidence="8">
    <location>
        <begin position="21"/>
        <end position="42"/>
    </location>
</feature>
<keyword evidence="6 8" id="KW-1133">Transmembrane helix</keyword>
<evidence type="ECO:0000256" key="2">
    <source>
        <dbReference type="ARBA" id="ARBA00007783"/>
    </source>
</evidence>
<comment type="caution">
    <text evidence="10">The sequence shown here is derived from an EMBL/GenBank/DDBJ whole genome shotgun (WGS) entry which is preliminary data.</text>
</comment>
<evidence type="ECO:0000256" key="7">
    <source>
        <dbReference type="ARBA" id="ARBA00023136"/>
    </source>
</evidence>
<evidence type="ECO:0000313" key="11">
    <source>
        <dbReference type="Proteomes" id="UP001596473"/>
    </source>
</evidence>
<dbReference type="InterPro" id="IPR047817">
    <property type="entry name" value="ABC2_TM_bact-type"/>
</dbReference>
<keyword evidence="5 8" id="KW-0812">Transmembrane</keyword>
<organism evidence="10 11">
    <name type="scientific">Iodobacter arcticus</name>
    <dbReference type="NCBI Taxonomy" id="590593"/>
    <lineage>
        <taxon>Bacteria</taxon>
        <taxon>Pseudomonadati</taxon>
        <taxon>Pseudomonadota</taxon>
        <taxon>Betaproteobacteria</taxon>
        <taxon>Neisseriales</taxon>
        <taxon>Chitinibacteraceae</taxon>
        <taxon>Iodobacter</taxon>
    </lineage>
</organism>